<sequence>MYRQIFNMIPQRSSFVQVTDSSQLKGSSDHPRDHLDSISNEDSEYHTLINQREIQQRKKDRFFGILPFFKRNEKRDRIRLIPEMPFWIFLNVTAILEREKQMINHLFPEEIEEAEILQIRSFFFSLIDGQNFIWVRIPARDPGCDMVPQDEPDMDSSNKISFLNKNPFLIYFIYSMTGTGEDTRYTTILNPEEISRNMNLFTLSITERIWCIIRDLPFLLIPADWIKTILE</sequence>
<feature type="domain" description="Ycf2 N-terminal" evidence="1">
    <location>
        <begin position="126"/>
        <end position="208"/>
    </location>
</feature>
<evidence type="ECO:0000313" key="2">
    <source>
        <dbReference type="EMBL" id="MCD9644666.1"/>
    </source>
</evidence>
<proteinExistence type="predicted"/>
<name>A0ABS8VBT0_DATST</name>
<keyword evidence="3" id="KW-1185">Reference proteome</keyword>
<feature type="domain" description="Ycf2 N-terminal" evidence="1">
    <location>
        <begin position="11"/>
        <end position="123"/>
    </location>
</feature>
<protein>
    <recommendedName>
        <fullName evidence="1">Ycf2 N-terminal domain-containing protein</fullName>
    </recommendedName>
</protein>
<comment type="caution">
    <text evidence="2">The sequence shown here is derived from an EMBL/GenBank/DDBJ whole genome shotgun (WGS) entry which is preliminary data.</text>
</comment>
<accession>A0ABS8VBT0</accession>
<dbReference type="Pfam" id="PF05695">
    <property type="entry name" value="Ycf2"/>
    <property type="match status" value="2"/>
</dbReference>
<gene>
    <name evidence="2" type="ORF">HAX54_033074</name>
</gene>
<dbReference type="EMBL" id="JACEIK010004221">
    <property type="protein sequence ID" value="MCD9644666.1"/>
    <property type="molecule type" value="Genomic_DNA"/>
</dbReference>
<dbReference type="Proteomes" id="UP000823775">
    <property type="component" value="Unassembled WGS sequence"/>
</dbReference>
<reference evidence="2 3" key="1">
    <citation type="journal article" date="2021" name="BMC Genomics">
        <title>Datura genome reveals duplications of psychoactive alkaloid biosynthetic genes and high mutation rate following tissue culture.</title>
        <authorList>
            <person name="Rajewski A."/>
            <person name="Carter-House D."/>
            <person name="Stajich J."/>
            <person name="Litt A."/>
        </authorList>
    </citation>
    <scope>NUCLEOTIDE SEQUENCE [LARGE SCALE GENOMIC DNA]</scope>
    <source>
        <strain evidence="2">AR-01</strain>
    </source>
</reference>
<evidence type="ECO:0000259" key="1">
    <source>
        <dbReference type="Pfam" id="PF05695"/>
    </source>
</evidence>
<dbReference type="InterPro" id="IPR056777">
    <property type="entry name" value="Ycf2_N"/>
</dbReference>
<evidence type="ECO:0000313" key="3">
    <source>
        <dbReference type="Proteomes" id="UP000823775"/>
    </source>
</evidence>
<organism evidence="2 3">
    <name type="scientific">Datura stramonium</name>
    <name type="common">Jimsonweed</name>
    <name type="synonym">Common thornapple</name>
    <dbReference type="NCBI Taxonomy" id="4076"/>
    <lineage>
        <taxon>Eukaryota</taxon>
        <taxon>Viridiplantae</taxon>
        <taxon>Streptophyta</taxon>
        <taxon>Embryophyta</taxon>
        <taxon>Tracheophyta</taxon>
        <taxon>Spermatophyta</taxon>
        <taxon>Magnoliopsida</taxon>
        <taxon>eudicotyledons</taxon>
        <taxon>Gunneridae</taxon>
        <taxon>Pentapetalae</taxon>
        <taxon>asterids</taxon>
        <taxon>lamiids</taxon>
        <taxon>Solanales</taxon>
        <taxon>Solanaceae</taxon>
        <taxon>Solanoideae</taxon>
        <taxon>Datureae</taxon>
        <taxon>Datura</taxon>
    </lineage>
</organism>